<dbReference type="KEGG" id="vnx:VNE69_01278"/>
<evidence type="ECO:0000313" key="2">
    <source>
        <dbReference type="Proteomes" id="UP001334084"/>
    </source>
</evidence>
<reference evidence="1" key="1">
    <citation type="journal article" date="2024" name="BMC Genomics">
        <title>Functional annotation of a divergent genome using sequence and structure-based similarity.</title>
        <authorList>
            <person name="Svedberg D."/>
            <person name="Winiger R.R."/>
            <person name="Berg A."/>
            <person name="Sharma H."/>
            <person name="Tellgren-Roth C."/>
            <person name="Debrunner-Vossbrinck B.A."/>
            <person name="Vossbrinck C.R."/>
            <person name="Barandun J."/>
        </authorList>
    </citation>
    <scope>NUCLEOTIDE SEQUENCE</scope>
    <source>
        <strain evidence="1">Illinois isolate</strain>
    </source>
</reference>
<dbReference type="EMBL" id="CP142726">
    <property type="protein sequence ID" value="WUR02340.1"/>
    <property type="molecule type" value="Genomic_DNA"/>
</dbReference>
<evidence type="ECO:0000313" key="1">
    <source>
        <dbReference type="EMBL" id="WUR02340.1"/>
    </source>
</evidence>
<dbReference type="AlphaFoldDB" id="A0AAX4J8P2"/>
<name>A0AAX4J8P2_9MICR</name>
<sequence length="330" mass="39100">MILQIAYSQSFDIENIKSFFKLFSSPEDKILFKETHIEVSNVKKTKIEKDLETIITKINTKESIEVYTIVVNSSIIFSFFSKDEVNSQDEIPSLLCRHIAYHFGFSECRCGGFTVKNKENNKIQVEETIYIKNDVNFIIPSSLTFVKSDKRTREDSVNFNFKNEFKTTSSILYSILSCKEVHFKSNDVSFWLKRNETSYVIYCDKKNENMFTRICADKETELSNFLVQNTNSMAKKLTKFYTKKDLSFLSTFMSKKKTFEKECDFLWSFLCVVPKFDDNRDAITEKLTEIFRKIKQEKHVRRKGEYLELKEERFVDSLKFNSLKRFYYLP</sequence>
<dbReference type="RefSeq" id="XP_065328485.1">
    <property type="nucleotide sequence ID" value="XM_065472413.1"/>
</dbReference>
<organism evidence="1 2">
    <name type="scientific">Vairimorpha necatrix</name>
    <dbReference type="NCBI Taxonomy" id="6039"/>
    <lineage>
        <taxon>Eukaryota</taxon>
        <taxon>Fungi</taxon>
        <taxon>Fungi incertae sedis</taxon>
        <taxon>Microsporidia</taxon>
        <taxon>Nosematidae</taxon>
        <taxon>Vairimorpha</taxon>
    </lineage>
</organism>
<keyword evidence="2" id="KW-1185">Reference proteome</keyword>
<protein>
    <submittedName>
        <fullName evidence="1">Integrator complex subunit 13 (INTS13)</fullName>
    </submittedName>
</protein>
<accession>A0AAX4J8P2</accession>
<gene>
    <name evidence="1" type="ORF">VNE69_01278</name>
</gene>
<proteinExistence type="predicted"/>
<dbReference type="Proteomes" id="UP001334084">
    <property type="component" value="Chromosome 1"/>
</dbReference>
<dbReference type="GeneID" id="90540142"/>